<dbReference type="Proteomes" id="UP000713904">
    <property type="component" value="Unassembled WGS sequence"/>
</dbReference>
<evidence type="ECO:0000313" key="2">
    <source>
        <dbReference type="Proteomes" id="UP000713904"/>
    </source>
</evidence>
<gene>
    <name evidence="1" type="ORF">HLB29_04815</name>
</gene>
<proteinExistence type="predicted"/>
<reference evidence="1 2" key="1">
    <citation type="submission" date="2020-05" db="EMBL/GenBank/DDBJ databases">
        <title>Draft genome of xy-202 and genomic insight in genome of the genus Peptostreptococcus.</title>
        <authorList>
            <person name="Zhang Z."/>
        </authorList>
    </citation>
    <scope>NUCLEOTIDE SEQUENCE [LARGE SCALE GENOMIC DNA]</scope>
    <source>
        <strain evidence="1 2">DSM 27025</strain>
    </source>
</reference>
<dbReference type="InterPro" id="IPR045507">
    <property type="entry name" value="DUF6483"/>
</dbReference>
<organism evidence="1 2">
    <name type="scientific">Peptostreptococcus canis</name>
    <dbReference type="NCBI Taxonomy" id="1159213"/>
    <lineage>
        <taxon>Bacteria</taxon>
        <taxon>Bacillati</taxon>
        <taxon>Bacillota</taxon>
        <taxon>Clostridia</taxon>
        <taxon>Peptostreptococcales</taxon>
        <taxon>Peptostreptococcaceae</taxon>
        <taxon>Peptostreptococcus</taxon>
    </lineage>
</organism>
<accession>A0ABR6TKS5</accession>
<name>A0ABR6TKS5_9FIRM</name>
<evidence type="ECO:0000313" key="1">
    <source>
        <dbReference type="EMBL" id="MBC2576001.1"/>
    </source>
</evidence>
<sequence length="125" mass="14794">MGLVDRMKYENREKVFKELLGKKYSSLEDFDIRYEPMEEFLLIDIKRLVLEGNINRAEDTLFSAIDKNKSLNNMFIAGEFYTMLMDMTDDELKEANFSRREVLSGLQEIKEIYSGYLKELDNLPK</sequence>
<dbReference type="EMBL" id="JABGBW010000002">
    <property type="protein sequence ID" value="MBC2576001.1"/>
    <property type="molecule type" value="Genomic_DNA"/>
</dbReference>
<keyword evidence="2" id="KW-1185">Reference proteome</keyword>
<dbReference type="Pfam" id="PF20092">
    <property type="entry name" value="DUF6483"/>
    <property type="match status" value="1"/>
</dbReference>
<dbReference type="RefSeq" id="WP_185624013.1">
    <property type="nucleotide sequence ID" value="NZ_JABGBW010000002.1"/>
</dbReference>
<comment type="caution">
    <text evidence="1">The sequence shown here is derived from an EMBL/GenBank/DDBJ whole genome shotgun (WGS) entry which is preliminary data.</text>
</comment>
<protein>
    <submittedName>
        <fullName evidence="1">Uncharacterized protein</fullName>
    </submittedName>
</protein>